<comment type="caution">
    <text evidence="16">The sequence shown here is derived from an EMBL/GenBank/DDBJ whole genome shotgun (WGS) entry which is preliminary data.</text>
</comment>
<evidence type="ECO:0000256" key="13">
    <source>
        <dbReference type="ARBA" id="ARBA00033353"/>
    </source>
</evidence>
<proteinExistence type="inferred from homology"/>
<evidence type="ECO:0000313" key="16">
    <source>
        <dbReference type="EMBL" id="HAS8538493.1"/>
    </source>
</evidence>
<dbReference type="PANTHER" id="PTHR39321:SF3">
    <property type="entry name" value="PHOSPHOPANTETHEINE ADENYLYLTRANSFERASE"/>
    <property type="match status" value="1"/>
</dbReference>
<evidence type="ECO:0000256" key="2">
    <source>
        <dbReference type="ARBA" id="ARBA00005019"/>
    </source>
</evidence>
<evidence type="ECO:0000256" key="4">
    <source>
        <dbReference type="ARBA" id="ARBA00012389"/>
    </source>
</evidence>
<evidence type="ECO:0000259" key="15">
    <source>
        <dbReference type="Pfam" id="PF01467"/>
    </source>
</evidence>
<dbReference type="GO" id="GO:0005524">
    <property type="term" value="F:ATP binding"/>
    <property type="evidence" value="ECO:0007669"/>
    <property type="project" value="UniProtKB-KW"/>
</dbReference>
<keyword evidence="9" id="KW-0067">ATP-binding</keyword>
<accession>A0A8H9K623</accession>
<organism evidence="16">
    <name type="scientific">Vibrio vulnificus</name>
    <dbReference type="NCBI Taxonomy" id="672"/>
    <lineage>
        <taxon>Bacteria</taxon>
        <taxon>Pseudomonadati</taxon>
        <taxon>Pseudomonadota</taxon>
        <taxon>Gammaproteobacteria</taxon>
        <taxon>Vibrionales</taxon>
        <taxon>Vibrionaceae</taxon>
        <taxon>Vibrio</taxon>
    </lineage>
</organism>
<dbReference type="SUPFAM" id="SSF52374">
    <property type="entry name" value="Nucleotidylyl transferase"/>
    <property type="match status" value="1"/>
</dbReference>
<evidence type="ECO:0000256" key="1">
    <source>
        <dbReference type="ARBA" id="ARBA00002324"/>
    </source>
</evidence>
<gene>
    <name evidence="16" type="ORF">I7730_01605</name>
</gene>
<dbReference type="EMBL" id="DACRBY010000001">
    <property type="protein sequence ID" value="HAS8538493.1"/>
    <property type="molecule type" value="Genomic_DNA"/>
</dbReference>
<keyword evidence="6" id="KW-0808">Transferase</keyword>
<dbReference type="EC" id="2.7.7.18" evidence="4"/>
<comment type="function">
    <text evidence="1">Catalyzes the reversible adenylation of nicotinate mononucleotide (NaMN) to nicotinic acid adenine dinucleotide (NaAD).</text>
</comment>
<dbReference type="Proteomes" id="UP000863257">
    <property type="component" value="Unassembled WGS sequence"/>
</dbReference>
<evidence type="ECO:0000256" key="14">
    <source>
        <dbReference type="ARBA" id="ARBA00048721"/>
    </source>
</evidence>
<name>A0A8H9K623_VIBVL</name>
<evidence type="ECO:0000256" key="6">
    <source>
        <dbReference type="ARBA" id="ARBA00022679"/>
    </source>
</evidence>
<evidence type="ECO:0000256" key="3">
    <source>
        <dbReference type="ARBA" id="ARBA00009014"/>
    </source>
</evidence>
<protein>
    <recommendedName>
        <fullName evidence="4">nicotinate-nucleotide adenylyltransferase</fullName>
        <ecNumber evidence="4">2.7.7.18</ecNumber>
    </recommendedName>
    <alternativeName>
        <fullName evidence="13">Deamido-NAD(+) diphosphorylase</fullName>
    </alternativeName>
    <alternativeName>
        <fullName evidence="12">Deamido-NAD(+) pyrophosphorylase</fullName>
    </alternativeName>
    <alternativeName>
        <fullName evidence="11">Nicotinate mononucleotide adenylyltransferase</fullName>
    </alternativeName>
</protein>
<evidence type="ECO:0000256" key="12">
    <source>
        <dbReference type="ARBA" id="ARBA00033140"/>
    </source>
</evidence>
<dbReference type="InterPro" id="IPR004821">
    <property type="entry name" value="Cyt_trans-like"/>
</dbReference>
<sequence>MKNRIGVFGSALNPPTNGHIDAIKQALCFVDHVIVVPSFSHAYGKDMKPFDVRVQLARQAFKQFGDRVSVSDIERSIYKGKPVYTCELMPEIQKIHFDSKVVFICGPDNVLGFANFKNSLEILEKFQLITVTEQKAIRSTLVRSNVQKGLPINNLVPKSIINTVLDIYNEEAN</sequence>
<evidence type="ECO:0000256" key="8">
    <source>
        <dbReference type="ARBA" id="ARBA00022741"/>
    </source>
</evidence>
<reference evidence="16" key="1">
    <citation type="journal article" date="2018" name="Genome Biol.">
        <title>SKESA: strategic k-mer extension for scrupulous assemblies.</title>
        <authorList>
            <person name="Souvorov A."/>
            <person name="Agarwala R."/>
            <person name="Lipman D.J."/>
        </authorList>
    </citation>
    <scope>NUCLEOTIDE SEQUENCE</scope>
    <source>
        <strain evidence="16">BCW_3452</strain>
    </source>
</reference>
<keyword evidence="10" id="KW-0520">NAD</keyword>
<dbReference type="InterPro" id="IPR014729">
    <property type="entry name" value="Rossmann-like_a/b/a_fold"/>
</dbReference>
<evidence type="ECO:0000256" key="11">
    <source>
        <dbReference type="ARBA" id="ARBA00031253"/>
    </source>
</evidence>
<keyword evidence="7" id="KW-0548">Nucleotidyltransferase</keyword>
<evidence type="ECO:0000256" key="7">
    <source>
        <dbReference type="ARBA" id="ARBA00022695"/>
    </source>
</evidence>
<dbReference type="Gene3D" id="3.40.50.620">
    <property type="entry name" value="HUPs"/>
    <property type="match status" value="1"/>
</dbReference>
<evidence type="ECO:0000256" key="5">
    <source>
        <dbReference type="ARBA" id="ARBA00022642"/>
    </source>
</evidence>
<reference evidence="16" key="2">
    <citation type="submission" date="2019-01" db="EMBL/GenBank/DDBJ databases">
        <authorList>
            <consortium name="NCBI Pathogen Detection Project"/>
        </authorList>
    </citation>
    <scope>NUCLEOTIDE SEQUENCE</scope>
    <source>
        <strain evidence="16">BCW_3452</strain>
    </source>
</reference>
<comment type="similarity">
    <text evidence="3">Belongs to the NadD family.</text>
</comment>
<dbReference type="InterPro" id="IPR005248">
    <property type="entry name" value="NadD/NMNAT"/>
</dbReference>
<keyword evidence="8" id="KW-0547">Nucleotide-binding</keyword>
<comment type="catalytic activity">
    <reaction evidence="14">
        <text>nicotinate beta-D-ribonucleotide + ATP + H(+) = deamido-NAD(+) + diphosphate</text>
        <dbReference type="Rhea" id="RHEA:22860"/>
        <dbReference type="ChEBI" id="CHEBI:15378"/>
        <dbReference type="ChEBI" id="CHEBI:30616"/>
        <dbReference type="ChEBI" id="CHEBI:33019"/>
        <dbReference type="ChEBI" id="CHEBI:57502"/>
        <dbReference type="ChEBI" id="CHEBI:58437"/>
        <dbReference type="EC" id="2.7.7.18"/>
    </reaction>
</comment>
<dbReference type="GO" id="GO:0004515">
    <property type="term" value="F:nicotinate-nucleotide adenylyltransferase activity"/>
    <property type="evidence" value="ECO:0007669"/>
    <property type="project" value="UniProtKB-EC"/>
</dbReference>
<dbReference type="AlphaFoldDB" id="A0A8H9K623"/>
<feature type="domain" description="Cytidyltransferase-like" evidence="15">
    <location>
        <begin position="10"/>
        <end position="143"/>
    </location>
</feature>
<comment type="pathway">
    <text evidence="2">Cofactor biosynthesis; NAD(+) biosynthesis; deamido-NAD(+) from nicotinate D-ribonucleotide: step 1/1.</text>
</comment>
<keyword evidence="5" id="KW-0662">Pyridine nucleotide biosynthesis</keyword>
<evidence type="ECO:0000256" key="9">
    <source>
        <dbReference type="ARBA" id="ARBA00022840"/>
    </source>
</evidence>
<dbReference type="Pfam" id="PF01467">
    <property type="entry name" value="CTP_transf_like"/>
    <property type="match status" value="1"/>
</dbReference>
<evidence type="ECO:0000256" key="10">
    <source>
        <dbReference type="ARBA" id="ARBA00023027"/>
    </source>
</evidence>
<dbReference type="GO" id="GO:0009435">
    <property type="term" value="P:NAD+ biosynthetic process"/>
    <property type="evidence" value="ECO:0007669"/>
    <property type="project" value="InterPro"/>
</dbReference>
<dbReference type="PANTHER" id="PTHR39321">
    <property type="entry name" value="NICOTINATE-NUCLEOTIDE ADENYLYLTRANSFERASE-RELATED"/>
    <property type="match status" value="1"/>
</dbReference>